<keyword evidence="1" id="KW-0472">Membrane</keyword>
<feature type="transmembrane region" description="Helical" evidence="1">
    <location>
        <begin position="67"/>
        <end position="84"/>
    </location>
</feature>
<evidence type="ECO:0000313" key="3">
    <source>
        <dbReference type="Proteomes" id="UP000245430"/>
    </source>
</evidence>
<organism evidence="2 3">
    <name type="scientific">Xanthomarina spongicola</name>
    <dbReference type="NCBI Taxonomy" id="570520"/>
    <lineage>
        <taxon>Bacteria</taxon>
        <taxon>Pseudomonadati</taxon>
        <taxon>Bacteroidota</taxon>
        <taxon>Flavobacteriia</taxon>
        <taxon>Flavobacteriales</taxon>
        <taxon>Flavobacteriaceae</taxon>
        <taxon>Xanthomarina</taxon>
    </lineage>
</organism>
<proteinExistence type="predicted"/>
<feature type="transmembrane region" description="Helical" evidence="1">
    <location>
        <begin position="127"/>
        <end position="146"/>
    </location>
</feature>
<keyword evidence="1" id="KW-0812">Transmembrane</keyword>
<dbReference type="OrthoDB" id="1496020at2"/>
<protein>
    <submittedName>
        <fullName evidence="2">Uncharacterized protein</fullName>
    </submittedName>
</protein>
<accession>A0A316DH70</accession>
<feature type="transmembrane region" description="Helical" evidence="1">
    <location>
        <begin position="12"/>
        <end position="37"/>
    </location>
</feature>
<dbReference type="RefSeq" id="WP_146192599.1">
    <property type="nucleotide sequence ID" value="NZ_QGGP01000013.1"/>
</dbReference>
<feature type="transmembrane region" description="Helical" evidence="1">
    <location>
        <begin position="96"/>
        <end position="120"/>
    </location>
</feature>
<keyword evidence="3" id="KW-1185">Reference proteome</keyword>
<dbReference type="EMBL" id="QGGP01000013">
    <property type="protein sequence ID" value="PWK16988.1"/>
    <property type="molecule type" value="Genomic_DNA"/>
</dbReference>
<gene>
    <name evidence="2" type="ORF">LX78_02915</name>
</gene>
<evidence type="ECO:0000256" key="1">
    <source>
        <dbReference type="SAM" id="Phobius"/>
    </source>
</evidence>
<reference evidence="2 3" key="1">
    <citation type="submission" date="2018-05" db="EMBL/GenBank/DDBJ databases">
        <title>Genomic Encyclopedia of Archaeal and Bacterial Type Strains, Phase II (KMG-II): from individual species to whole genera.</title>
        <authorList>
            <person name="Goeker M."/>
        </authorList>
    </citation>
    <scope>NUCLEOTIDE SEQUENCE [LARGE SCALE GENOMIC DNA]</scope>
    <source>
        <strain evidence="2 3">DSM 22637</strain>
    </source>
</reference>
<dbReference type="AlphaFoldDB" id="A0A316DH70"/>
<name>A0A316DH70_9FLAO</name>
<sequence>MKQTEKQKKIRLIIIILTIVGLISFLSQTVTVFAYGIDNTTDLYLLLYPMLFVSLILVLAKSKFGILLTLLTSISYSILLTNEVGKYLTFDFQNSILILVLLLPYLIFLSLIPLSIIYLTDKTENKIKFQTASVLIPIVFFAFMAIDRMDKDYSRTVFVDANLKNNGIIELKLKPGFGDTREFYVKTNSKELEKIIKEKGEFVQGSYFLSNTRIQTNYKFDKLKSLTIIEFNKNIELPKLTWNVNEINGNYDFIRP</sequence>
<evidence type="ECO:0000313" key="2">
    <source>
        <dbReference type="EMBL" id="PWK16988.1"/>
    </source>
</evidence>
<comment type="caution">
    <text evidence="2">The sequence shown here is derived from an EMBL/GenBank/DDBJ whole genome shotgun (WGS) entry which is preliminary data.</text>
</comment>
<feature type="transmembrane region" description="Helical" evidence="1">
    <location>
        <begin position="43"/>
        <end position="60"/>
    </location>
</feature>
<dbReference type="Proteomes" id="UP000245430">
    <property type="component" value="Unassembled WGS sequence"/>
</dbReference>
<keyword evidence="1" id="KW-1133">Transmembrane helix</keyword>